<keyword evidence="6 9" id="KW-0378">Hydrolase</keyword>
<sequence>MAQKKLTKKDIEKLTKDLTLIKRHGWFSLKGTEKKECLSYADEYKQFISTAKTEREVASHITDILKERPEIKFWTFRNKAVCVYKPGKRPAAQGLRIIVSHIDAPRLDLKLNPLYEDQEMAYLKTHYYGGIKKFHWVTRPLALHGVVFLKDGRCVKISIGEDKNDPVLTINDLLPHLASKVQGEKKLREAIPAEKLNVLLGGFPIEGPDDTKEAVKLNCLHILNTTYGITERDLISAELEIVPQGEARDVGIDRAFIGGYGQDDRACAYASLKAIMDSKDVEYANLALFLDKEEIGSDGNTGAKSKCLELALYDIFRLEGTVIEPDTIYKALNASKAISGDVTAGVDPDYMEVYEKRNDALMGYGINLTKYTGSRGKYSANDAHAEFVDWVTRLWDKEGIIWQAGELGRVDEGGGGTVAKYIASLGIDTVDAGPPLLSMHSPFEVAHKLDLYMTYRAYKAFFEA</sequence>
<reference evidence="11 12" key="1">
    <citation type="submission" date="2016-06" db="EMBL/GenBank/DDBJ databases">
        <title>Respiratory ammonification of nitrate coupled to the oxidation of elemental sulfur in deep-sea autotrophic thermophilic bacteria.</title>
        <authorList>
            <person name="Slobodkina G.B."/>
            <person name="Mardanov A.V."/>
            <person name="Ravin N.V."/>
            <person name="Frolova A.A."/>
            <person name="Viryasiv M.B."/>
            <person name="Chernyh N.A."/>
            <person name="Bonch-Osmolovskaya E.A."/>
            <person name="Slobodkin A.I."/>
        </authorList>
    </citation>
    <scope>NUCLEOTIDE SEQUENCE [LARGE SCALE GENOMIC DNA]</scope>
    <source>
        <strain evidence="11 12">S69</strain>
    </source>
</reference>
<evidence type="ECO:0000256" key="5">
    <source>
        <dbReference type="ARBA" id="ARBA00022723"/>
    </source>
</evidence>
<evidence type="ECO:0000256" key="8">
    <source>
        <dbReference type="ARBA" id="ARBA00023049"/>
    </source>
</evidence>
<evidence type="ECO:0000256" key="10">
    <source>
        <dbReference type="RuleBase" id="RU004387"/>
    </source>
</evidence>
<dbReference type="GO" id="GO:0004177">
    <property type="term" value="F:aminopeptidase activity"/>
    <property type="evidence" value="ECO:0007669"/>
    <property type="project" value="UniProtKB-KW"/>
</dbReference>
<dbReference type="NCBIfam" id="NF002600">
    <property type="entry name" value="PRK02256.1"/>
    <property type="match status" value="1"/>
</dbReference>
<comment type="cofactor">
    <cofactor evidence="1 10">
        <name>Zn(2+)</name>
        <dbReference type="ChEBI" id="CHEBI:29105"/>
    </cofactor>
</comment>
<dbReference type="Gene3D" id="2.30.250.10">
    <property type="entry name" value="Aminopeptidase i, Domain 2"/>
    <property type="match status" value="1"/>
</dbReference>
<keyword evidence="4 9" id="KW-0645">Protease</keyword>
<dbReference type="SUPFAM" id="SSF101821">
    <property type="entry name" value="Aminopeptidase/glucanase lid domain"/>
    <property type="match status" value="1"/>
</dbReference>
<accession>A0A1B9F926</accession>
<evidence type="ECO:0000313" key="12">
    <source>
        <dbReference type="Proteomes" id="UP000093080"/>
    </source>
</evidence>
<dbReference type="RefSeq" id="WP_067615357.1">
    <property type="nucleotide sequence ID" value="NZ_MAGO01000001.1"/>
</dbReference>
<evidence type="ECO:0000256" key="1">
    <source>
        <dbReference type="ARBA" id="ARBA00001947"/>
    </source>
</evidence>
<proteinExistence type="inferred from homology"/>
<dbReference type="EC" id="3.4.11.-" evidence="10"/>
<evidence type="ECO:0000313" key="11">
    <source>
        <dbReference type="EMBL" id="OCC16281.1"/>
    </source>
</evidence>
<keyword evidence="7 9" id="KW-0862">Zinc</keyword>
<dbReference type="PANTHER" id="PTHR28570">
    <property type="entry name" value="ASPARTYL AMINOPEPTIDASE"/>
    <property type="match status" value="1"/>
</dbReference>
<dbReference type="InterPro" id="IPR023358">
    <property type="entry name" value="Peptidase_M18_dom2"/>
</dbReference>
<dbReference type="GO" id="GO:0006508">
    <property type="term" value="P:proteolysis"/>
    <property type="evidence" value="ECO:0007669"/>
    <property type="project" value="UniProtKB-KW"/>
</dbReference>
<gene>
    <name evidence="11" type="ORF">DBT_0098</name>
</gene>
<dbReference type="STRING" id="1156395.DBT_0098"/>
<dbReference type="InterPro" id="IPR001948">
    <property type="entry name" value="Peptidase_M18"/>
</dbReference>
<comment type="similarity">
    <text evidence="2 9">Belongs to the peptidase M18 family.</text>
</comment>
<comment type="caution">
    <text evidence="11">The sequence shown here is derived from an EMBL/GenBank/DDBJ whole genome shotgun (WGS) entry which is preliminary data.</text>
</comment>
<organism evidence="11 12">
    <name type="scientific">Dissulfuribacter thermophilus</name>
    <dbReference type="NCBI Taxonomy" id="1156395"/>
    <lineage>
        <taxon>Bacteria</taxon>
        <taxon>Pseudomonadati</taxon>
        <taxon>Thermodesulfobacteriota</taxon>
        <taxon>Dissulfuribacteria</taxon>
        <taxon>Dissulfuribacterales</taxon>
        <taxon>Dissulfuribacteraceae</taxon>
        <taxon>Dissulfuribacter</taxon>
    </lineage>
</organism>
<dbReference type="GO" id="GO:0008237">
    <property type="term" value="F:metallopeptidase activity"/>
    <property type="evidence" value="ECO:0007669"/>
    <property type="project" value="UniProtKB-KW"/>
</dbReference>
<dbReference type="Gene3D" id="3.40.630.10">
    <property type="entry name" value="Zn peptidases"/>
    <property type="match status" value="1"/>
</dbReference>
<dbReference type="PATRIC" id="fig|1156395.6.peg.98"/>
<keyword evidence="3 9" id="KW-0031">Aminopeptidase</keyword>
<dbReference type="GO" id="GO:0008270">
    <property type="term" value="F:zinc ion binding"/>
    <property type="evidence" value="ECO:0007669"/>
    <property type="project" value="InterPro"/>
</dbReference>
<keyword evidence="12" id="KW-1185">Reference proteome</keyword>
<evidence type="ECO:0000256" key="7">
    <source>
        <dbReference type="ARBA" id="ARBA00022833"/>
    </source>
</evidence>
<dbReference type="Pfam" id="PF02127">
    <property type="entry name" value="Peptidase_M18"/>
    <property type="match status" value="1"/>
</dbReference>
<dbReference type="PANTHER" id="PTHR28570:SF2">
    <property type="entry name" value="M18 FAMILY AMINOPEPTIDASE 1-RELATED"/>
    <property type="match status" value="1"/>
</dbReference>
<dbReference type="OrthoDB" id="5288740at2"/>
<evidence type="ECO:0000256" key="9">
    <source>
        <dbReference type="RuleBase" id="RU004386"/>
    </source>
</evidence>
<evidence type="ECO:0000256" key="4">
    <source>
        <dbReference type="ARBA" id="ARBA00022670"/>
    </source>
</evidence>
<evidence type="ECO:0000256" key="6">
    <source>
        <dbReference type="ARBA" id="ARBA00022801"/>
    </source>
</evidence>
<dbReference type="SUPFAM" id="SSF53187">
    <property type="entry name" value="Zn-dependent exopeptidases"/>
    <property type="match status" value="1"/>
</dbReference>
<evidence type="ECO:0000256" key="3">
    <source>
        <dbReference type="ARBA" id="ARBA00022438"/>
    </source>
</evidence>
<dbReference type="Proteomes" id="UP000093080">
    <property type="component" value="Unassembled WGS sequence"/>
</dbReference>
<protein>
    <recommendedName>
        <fullName evidence="10">M18 family aminopeptidase</fullName>
        <ecNumber evidence="10">3.4.11.-</ecNumber>
    </recommendedName>
</protein>
<dbReference type="EMBL" id="MAGO01000001">
    <property type="protein sequence ID" value="OCC16281.1"/>
    <property type="molecule type" value="Genomic_DNA"/>
</dbReference>
<keyword evidence="5 9" id="KW-0479">Metal-binding</keyword>
<dbReference type="GO" id="GO:0005737">
    <property type="term" value="C:cytoplasm"/>
    <property type="evidence" value="ECO:0007669"/>
    <property type="project" value="UniProtKB-ARBA"/>
</dbReference>
<name>A0A1B9F926_9BACT</name>
<dbReference type="PRINTS" id="PR00932">
    <property type="entry name" value="AMINO1PTASE"/>
</dbReference>
<dbReference type="AlphaFoldDB" id="A0A1B9F926"/>
<evidence type="ECO:0000256" key="2">
    <source>
        <dbReference type="ARBA" id="ARBA00008290"/>
    </source>
</evidence>
<keyword evidence="8 9" id="KW-0482">Metalloprotease</keyword>